<evidence type="ECO:0000313" key="1">
    <source>
        <dbReference type="EMBL" id="JAD54345.1"/>
    </source>
</evidence>
<protein>
    <submittedName>
        <fullName evidence="1">Uncharacterized protein</fullName>
    </submittedName>
</protein>
<sequence>MSTRSLLFDSFEYIIFKYITFLLICQSVVCTRPC</sequence>
<dbReference type="AlphaFoldDB" id="A0A0A9AZI7"/>
<proteinExistence type="predicted"/>
<name>A0A0A9AZI7_ARUDO</name>
<dbReference type="EMBL" id="GBRH01243550">
    <property type="protein sequence ID" value="JAD54345.1"/>
    <property type="molecule type" value="Transcribed_RNA"/>
</dbReference>
<reference evidence="1" key="2">
    <citation type="journal article" date="2015" name="Data Brief">
        <title>Shoot transcriptome of the giant reed, Arundo donax.</title>
        <authorList>
            <person name="Barrero R.A."/>
            <person name="Guerrero F.D."/>
            <person name="Moolhuijzen P."/>
            <person name="Goolsby J.A."/>
            <person name="Tidwell J."/>
            <person name="Bellgard S.E."/>
            <person name="Bellgard M.I."/>
        </authorList>
    </citation>
    <scope>NUCLEOTIDE SEQUENCE</scope>
    <source>
        <tissue evidence="1">Shoot tissue taken approximately 20 cm above the soil surface</tissue>
    </source>
</reference>
<organism evidence="1">
    <name type="scientific">Arundo donax</name>
    <name type="common">Giant reed</name>
    <name type="synonym">Donax arundinaceus</name>
    <dbReference type="NCBI Taxonomy" id="35708"/>
    <lineage>
        <taxon>Eukaryota</taxon>
        <taxon>Viridiplantae</taxon>
        <taxon>Streptophyta</taxon>
        <taxon>Embryophyta</taxon>
        <taxon>Tracheophyta</taxon>
        <taxon>Spermatophyta</taxon>
        <taxon>Magnoliopsida</taxon>
        <taxon>Liliopsida</taxon>
        <taxon>Poales</taxon>
        <taxon>Poaceae</taxon>
        <taxon>PACMAD clade</taxon>
        <taxon>Arundinoideae</taxon>
        <taxon>Arundineae</taxon>
        <taxon>Arundo</taxon>
    </lineage>
</organism>
<accession>A0A0A9AZI7</accession>
<reference evidence="1" key="1">
    <citation type="submission" date="2014-09" db="EMBL/GenBank/DDBJ databases">
        <authorList>
            <person name="Magalhaes I.L.F."/>
            <person name="Oliveira U."/>
            <person name="Santos F.R."/>
            <person name="Vidigal T.H.D.A."/>
            <person name="Brescovit A.D."/>
            <person name="Santos A.J."/>
        </authorList>
    </citation>
    <scope>NUCLEOTIDE SEQUENCE</scope>
    <source>
        <tissue evidence="1">Shoot tissue taken approximately 20 cm above the soil surface</tissue>
    </source>
</reference>